<dbReference type="InterPro" id="IPR000683">
    <property type="entry name" value="Gfo/Idh/MocA-like_OxRdtase_N"/>
</dbReference>
<dbReference type="InterPro" id="IPR036291">
    <property type="entry name" value="NAD(P)-bd_dom_sf"/>
</dbReference>
<dbReference type="PANTHER" id="PTHR43249">
    <property type="entry name" value="UDP-N-ACETYL-2-AMINO-2-DEOXY-D-GLUCURONATE OXIDASE"/>
    <property type="match status" value="1"/>
</dbReference>
<gene>
    <name evidence="3" type="ORF">MW046_14950</name>
</gene>
<dbReference type="InterPro" id="IPR052515">
    <property type="entry name" value="Gfo/Idh/MocA_Oxidoreductase"/>
</dbReference>
<reference evidence="3" key="1">
    <citation type="submission" date="2022-04" db="EMBL/GenBank/DDBJ databases">
        <title>Halocatena sp. nov., isolated from a salt lake.</title>
        <authorList>
            <person name="Cui H.-L."/>
        </authorList>
    </citation>
    <scope>NUCLEOTIDE SEQUENCE</scope>
    <source>
        <strain evidence="3">AD-1</strain>
        <plasmid evidence="3">unnamed1</plasmid>
    </source>
</reference>
<evidence type="ECO:0000259" key="2">
    <source>
        <dbReference type="Pfam" id="PF22725"/>
    </source>
</evidence>
<protein>
    <submittedName>
        <fullName evidence="3">Gfo/Idh/MocA family oxidoreductase</fullName>
    </submittedName>
</protein>
<name>A0A8U0A5Z8_9EURY</name>
<dbReference type="AlphaFoldDB" id="A0A8U0A5Z8"/>
<geneLocation type="plasmid" evidence="3 4">
    <name>unnamed1</name>
</geneLocation>
<dbReference type="Gene3D" id="3.30.360.10">
    <property type="entry name" value="Dihydrodipicolinate Reductase, domain 2"/>
    <property type="match status" value="1"/>
</dbReference>
<dbReference type="KEGG" id="haad:MW046_14950"/>
<dbReference type="Proteomes" id="UP000831768">
    <property type="component" value="Plasmid unnamed1"/>
</dbReference>
<organism evidence="3 4">
    <name type="scientific">Halocatena salina</name>
    <dbReference type="NCBI Taxonomy" id="2934340"/>
    <lineage>
        <taxon>Archaea</taxon>
        <taxon>Methanobacteriati</taxon>
        <taxon>Methanobacteriota</taxon>
        <taxon>Stenosarchaea group</taxon>
        <taxon>Halobacteria</taxon>
        <taxon>Halobacteriales</taxon>
        <taxon>Natronomonadaceae</taxon>
        <taxon>Halocatena</taxon>
    </lineage>
</organism>
<accession>A0A8U0A5Z8</accession>
<evidence type="ECO:0000259" key="1">
    <source>
        <dbReference type="Pfam" id="PF01408"/>
    </source>
</evidence>
<dbReference type="EMBL" id="CP096020">
    <property type="protein sequence ID" value="UPM44306.1"/>
    <property type="molecule type" value="Genomic_DNA"/>
</dbReference>
<dbReference type="GeneID" id="71929371"/>
<feature type="domain" description="GFO/IDH/MocA-like oxidoreductase" evidence="2">
    <location>
        <begin position="134"/>
        <end position="254"/>
    </location>
</feature>
<feature type="domain" description="Gfo/Idh/MocA-like oxidoreductase N-terminal" evidence="1">
    <location>
        <begin position="6"/>
        <end position="120"/>
    </location>
</feature>
<dbReference type="GO" id="GO:0000166">
    <property type="term" value="F:nucleotide binding"/>
    <property type="evidence" value="ECO:0007669"/>
    <property type="project" value="InterPro"/>
</dbReference>
<keyword evidence="4" id="KW-1185">Reference proteome</keyword>
<keyword evidence="3" id="KW-0614">Plasmid</keyword>
<dbReference type="Pfam" id="PF22725">
    <property type="entry name" value="GFO_IDH_MocA_C3"/>
    <property type="match status" value="1"/>
</dbReference>
<dbReference type="Gene3D" id="3.40.50.720">
    <property type="entry name" value="NAD(P)-binding Rossmann-like Domain"/>
    <property type="match status" value="1"/>
</dbReference>
<proteinExistence type="predicted"/>
<dbReference type="SUPFAM" id="SSF51735">
    <property type="entry name" value="NAD(P)-binding Rossmann-fold domains"/>
    <property type="match status" value="1"/>
</dbReference>
<evidence type="ECO:0000313" key="4">
    <source>
        <dbReference type="Proteomes" id="UP000831768"/>
    </source>
</evidence>
<dbReference type="RefSeq" id="WP_247994960.1">
    <property type="nucleotide sequence ID" value="NZ_CP096020.1"/>
</dbReference>
<sequence length="338" mass="36738">MAGSDLRYGIVGCAGMGDTHATAVEAIDGATLVACADIKAEIARSVGNDYGIAWYTDPTEMVIDADLDLVSVCTPNGTHLEIVNDLATTGVDILCEKPLEITPERVDRLIDVCERENTTLGCILQRRTFGGPRLARAALADGRLGNLIFGDVRVTWHRKQSYYEDNAWHGTTDTDGGILFTQALHGIDLLQWVTGGIERISAELGTLHHDIEVPDTAIASVEFTDGGYGQITATTAVFPQQPISLRLQGTRGTVQWHEDKSDHENELEAFETVDSPVDATPEPFHLGTGIRGQVRDFVAAVRDNRDPMVLPKEARKALEITFAARKAANHGEWVDVGH</sequence>
<dbReference type="Pfam" id="PF01408">
    <property type="entry name" value="GFO_IDH_MocA"/>
    <property type="match status" value="1"/>
</dbReference>
<dbReference type="PANTHER" id="PTHR43249:SF1">
    <property type="entry name" value="D-GLUCOSIDE 3-DEHYDROGENASE"/>
    <property type="match status" value="1"/>
</dbReference>
<evidence type="ECO:0000313" key="3">
    <source>
        <dbReference type="EMBL" id="UPM44306.1"/>
    </source>
</evidence>
<dbReference type="InterPro" id="IPR055170">
    <property type="entry name" value="GFO_IDH_MocA-like_dom"/>
</dbReference>
<dbReference type="SUPFAM" id="SSF55347">
    <property type="entry name" value="Glyceraldehyde-3-phosphate dehydrogenase-like, C-terminal domain"/>
    <property type="match status" value="1"/>
</dbReference>